<keyword evidence="3" id="KW-1185">Reference proteome</keyword>
<feature type="coiled-coil region" evidence="1">
    <location>
        <begin position="101"/>
        <end position="128"/>
    </location>
</feature>
<dbReference type="Proteomes" id="UP001151760">
    <property type="component" value="Unassembled WGS sequence"/>
</dbReference>
<evidence type="ECO:0000256" key="1">
    <source>
        <dbReference type="SAM" id="Coils"/>
    </source>
</evidence>
<proteinExistence type="predicted"/>
<keyword evidence="1" id="KW-0175">Coiled coil</keyword>
<accession>A0ABQ5BSF7</accession>
<sequence>MFITQELEKSKKELEQSKQDLEKTKQDLALSNQYLIHCKSDLAKYKFFQTNQNDKEKAELECARALGLLEEAKRLHTESSKTQSYTTFCVKEENAKLLTKISAHESRISQILKEKEQMKKDFKERENKDIDKLIILENQIKFLNHVVYKTGQSVQTMHMLTPKLSSYYTGFIMHVCIVDIIQNL</sequence>
<gene>
    <name evidence="2" type="ORF">Tco_0875900</name>
</gene>
<name>A0ABQ5BSF7_9ASTR</name>
<dbReference type="EMBL" id="BQNB010013536">
    <property type="protein sequence ID" value="GJT17194.1"/>
    <property type="molecule type" value="Genomic_DNA"/>
</dbReference>
<reference evidence="2" key="1">
    <citation type="journal article" date="2022" name="Int. J. Mol. Sci.">
        <title>Draft Genome of Tanacetum Coccineum: Genomic Comparison of Closely Related Tanacetum-Family Plants.</title>
        <authorList>
            <person name="Yamashiro T."/>
            <person name="Shiraishi A."/>
            <person name="Nakayama K."/>
            <person name="Satake H."/>
        </authorList>
    </citation>
    <scope>NUCLEOTIDE SEQUENCE</scope>
</reference>
<comment type="caution">
    <text evidence="2">The sequence shown here is derived from an EMBL/GenBank/DDBJ whole genome shotgun (WGS) entry which is preliminary data.</text>
</comment>
<evidence type="ECO:0000313" key="2">
    <source>
        <dbReference type="EMBL" id="GJT17194.1"/>
    </source>
</evidence>
<reference evidence="2" key="2">
    <citation type="submission" date="2022-01" db="EMBL/GenBank/DDBJ databases">
        <authorList>
            <person name="Yamashiro T."/>
            <person name="Shiraishi A."/>
            <person name="Satake H."/>
            <person name="Nakayama K."/>
        </authorList>
    </citation>
    <scope>NUCLEOTIDE SEQUENCE</scope>
</reference>
<evidence type="ECO:0000313" key="3">
    <source>
        <dbReference type="Proteomes" id="UP001151760"/>
    </source>
</evidence>
<protein>
    <submittedName>
        <fullName evidence="2">Uncharacterized protein</fullName>
    </submittedName>
</protein>
<feature type="coiled-coil region" evidence="1">
    <location>
        <begin position="4"/>
        <end position="31"/>
    </location>
</feature>
<organism evidence="2 3">
    <name type="scientific">Tanacetum coccineum</name>
    <dbReference type="NCBI Taxonomy" id="301880"/>
    <lineage>
        <taxon>Eukaryota</taxon>
        <taxon>Viridiplantae</taxon>
        <taxon>Streptophyta</taxon>
        <taxon>Embryophyta</taxon>
        <taxon>Tracheophyta</taxon>
        <taxon>Spermatophyta</taxon>
        <taxon>Magnoliopsida</taxon>
        <taxon>eudicotyledons</taxon>
        <taxon>Gunneridae</taxon>
        <taxon>Pentapetalae</taxon>
        <taxon>asterids</taxon>
        <taxon>campanulids</taxon>
        <taxon>Asterales</taxon>
        <taxon>Asteraceae</taxon>
        <taxon>Asteroideae</taxon>
        <taxon>Anthemideae</taxon>
        <taxon>Anthemidinae</taxon>
        <taxon>Tanacetum</taxon>
    </lineage>
</organism>